<evidence type="ECO:0000313" key="9">
    <source>
        <dbReference type="EMBL" id="TDF92644.1"/>
    </source>
</evidence>
<keyword evidence="4" id="KW-1003">Cell membrane</keyword>
<evidence type="ECO:0000313" key="10">
    <source>
        <dbReference type="Proteomes" id="UP000295511"/>
    </source>
</evidence>
<dbReference type="GO" id="GO:0005524">
    <property type="term" value="F:ATP binding"/>
    <property type="evidence" value="ECO:0007669"/>
    <property type="project" value="UniProtKB-KW"/>
</dbReference>
<dbReference type="GO" id="GO:0015833">
    <property type="term" value="P:peptide transport"/>
    <property type="evidence" value="ECO:0007669"/>
    <property type="project" value="InterPro"/>
</dbReference>
<dbReference type="AlphaFoldDB" id="A0A4V6PID4"/>
<dbReference type="FunFam" id="3.40.50.300:FF:000016">
    <property type="entry name" value="Oligopeptide ABC transporter ATP-binding component"/>
    <property type="match status" value="1"/>
</dbReference>
<dbReference type="InterPro" id="IPR050388">
    <property type="entry name" value="ABC_Ni/Peptide_Import"/>
</dbReference>
<comment type="similarity">
    <text evidence="2">Belongs to the ABC transporter superfamily.</text>
</comment>
<comment type="subcellular location">
    <subcellularLocation>
        <location evidence="1">Cell membrane</location>
        <topology evidence="1">Peripheral membrane protein</topology>
    </subcellularLocation>
</comment>
<dbReference type="SUPFAM" id="SSF52540">
    <property type="entry name" value="P-loop containing nucleoside triphosphate hydrolases"/>
    <property type="match status" value="1"/>
</dbReference>
<evidence type="ECO:0000256" key="1">
    <source>
        <dbReference type="ARBA" id="ARBA00004202"/>
    </source>
</evidence>
<dbReference type="Proteomes" id="UP000295511">
    <property type="component" value="Unassembled WGS sequence"/>
</dbReference>
<dbReference type="InterPro" id="IPR003593">
    <property type="entry name" value="AAA+_ATPase"/>
</dbReference>
<feature type="domain" description="ABC transporter" evidence="8">
    <location>
        <begin position="18"/>
        <end position="265"/>
    </location>
</feature>
<evidence type="ECO:0000256" key="6">
    <source>
        <dbReference type="ARBA" id="ARBA00022840"/>
    </source>
</evidence>
<dbReference type="Pfam" id="PF00005">
    <property type="entry name" value="ABC_tran"/>
    <property type="match status" value="1"/>
</dbReference>
<dbReference type="InterPro" id="IPR027417">
    <property type="entry name" value="P-loop_NTPase"/>
</dbReference>
<dbReference type="RefSeq" id="WP_133205512.1">
    <property type="nucleotide sequence ID" value="NZ_SMRU01000022.1"/>
</dbReference>
<dbReference type="Pfam" id="PF08352">
    <property type="entry name" value="oligo_HPY"/>
    <property type="match status" value="1"/>
</dbReference>
<evidence type="ECO:0000256" key="3">
    <source>
        <dbReference type="ARBA" id="ARBA00022448"/>
    </source>
</evidence>
<dbReference type="EMBL" id="SMRU01000022">
    <property type="protein sequence ID" value="TDF92644.1"/>
    <property type="molecule type" value="Genomic_DNA"/>
</dbReference>
<dbReference type="PANTHER" id="PTHR43297">
    <property type="entry name" value="OLIGOPEPTIDE TRANSPORT ATP-BINDING PROTEIN APPD"/>
    <property type="match status" value="1"/>
</dbReference>
<keyword evidence="3" id="KW-0813">Transport</keyword>
<dbReference type="OrthoDB" id="8481147at2"/>
<dbReference type="NCBIfam" id="TIGR01727">
    <property type="entry name" value="oligo_HPY"/>
    <property type="match status" value="1"/>
</dbReference>
<comment type="caution">
    <text evidence="9">The sequence shown here is derived from an EMBL/GenBank/DDBJ whole genome shotgun (WGS) entry which is preliminary data.</text>
</comment>
<dbReference type="InterPro" id="IPR003439">
    <property type="entry name" value="ABC_transporter-like_ATP-bd"/>
</dbReference>
<dbReference type="PROSITE" id="PS50893">
    <property type="entry name" value="ABC_TRANSPORTER_2"/>
    <property type="match status" value="1"/>
</dbReference>
<dbReference type="InterPro" id="IPR013563">
    <property type="entry name" value="Oligopep_ABC_C"/>
</dbReference>
<dbReference type="SMART" id="SM00382">
    <property type="entry name" value="AAA"/>
    <property type="match status" value="1"/>
</dbReference>
<name>A0A4V6PID4_9MICC</name>
<evidence type="ECO:0000256" key="4">
    <source>
        <dbReference type="ARBA" id="ARBA00022475"/>
    </source>
</evidence>
<evidence type="ECO:0000256" key="2">
    <source>
        <dbReference type="ARBA" id="ARBA00005417"/>
    </source>
</evidence>
<evidence type="ECO:0000259" key="8">
    <source>
        <dbReference type="PROSITE" id="PS50893"/>
    </source>
</evidence>
<keyword evidence="7" id="KW-0472">Membrane</keyword>
<keyword evidence="6 9" id="KW-0067">ATP-binding</keyword>
<gene>
    <name evidence="9" type="ORF">E1809_17420</name>
</gene>
<evidence type="ECO:0000256" key="5">
    <source>
        <dbReference type="ARBA" id="ARBA00022741"/>
    </source>
</evidence>
<dbReference type="Gene3D" id="3.40.50.300">
    <property type="entry name" value="P-loop containing nucleotide triphosphate hydrolases"/>
    <property type="match status" value="1"/>
</dbReference>
<protein>
    <submittedName>
        <fullName evidence="9">ABC transporter ATP-binding protein</fullName>
    </submittedName>
</protein>
<accession>A0A4V6PID4</accession>
<dbReference type="GO" id="GO:0005886">
    <property type="term" value="C:plasma membrane"/>
    <property type="evidence" value="ECO:0007669"/>
    <property type="project" value="UniProtKB-SubCell"/>
</dbReference>
<keyword evidence="10" id="KW-1185">Reference proteome</keyword>
<sequence length="346" mass="37474">MTALPEQTDTRPEVDALLSVRNLTIDAGTKPDPIRLVQDFSLDMFPGDRVALVGESGSGKSVTARSIMRLDPDFRLSGSVRFQGQDLLKLSDRQMVRVRGHKIGMVFQDPMGALNPLITIGEQVMEPLRIAGVSRSEAERRAKDVLDELGVVNAAARMKAYPHEFSGGMRQRVVLAMALISNPSLIIADEPTTALDVRVQEQVLTLMDKVSKERGLAVLLITHDLGTVAGFTDRVAVMYSGRKVDEATVDNLFEHPAHPYTQGLLQAVPRIDQTVPRLLTIAGAPPHPAARPAGCAFNPRCPKAFDLCRQEVPELRPAPGGGVVACHHYPEAEAEAEAEAGEEQGA</sequence>
<dbReference type="PANTHER" id="PTHR43297:SF2">
    <property type="entry name" value="DIPEPTIDE TRANSPORT ATP-BINDING PROTEIN DPPD"/>
    <property type="match status" value="1"/>
</dbReference>
<dbReference type="GO" id="GO:0016887">
    <property type="term" value="F:ATP hydrolysis activity"/>
    <property type="evidence" value="ECO:0007669"/>
    <property type="project" value="InterPro"/>
</dbReference>
<reference evidence="9 10" key="1">
    <citation type="submission" date="2019-03" db="EMBL/GenBank/DDBJ databases">
        <title>Whole genome sequence of Arthrobacter sp JH1-1.</title>
        <authorList>
            <person name="Trinh H.N."/>
        </authorList>
    </citation>
    <scope>NUCLEOTIDE SEQUENCE [LARGE SCALE GENOMIC DNA]</scope>
    <source>
        <strain evidence="9 10">JH1-1</strain>
    </source>
</reference>
<evidence type="ECO:0000256" key="7">
    <source>
        <dbReference type="ARBA" id="ARBA00023136"/>
    </source>
</evidence>
<keyword evidence="5" id="KW-0547">Nucleotide-binding</keyword>
<proteinExistence type="inferred from homology"/>
<dbReference type="InterPro" id="IPR017871">
    <property type="entry name" value="ABC_transporter-like_CS"/>
</dbReference>
<organism evidence="9 10">
    <name type="scientific">Arthrobacter terricola</name>
    <dbReference type="NCBI Taxonomy" id="2547396"/>
    <lineage>
        <taxon>Bacteria</taxon>
        <taxon>Bacillati</taxon>
        <taxon>Actinomycetota</taxon>
        <taxon>Actinomycetes</taxon>
        <taxon>Micrococcales</taxon>
        <taxon>Micrococcaceae</taxon>
        <taxon>Arthrobacter</taxon>
    </lineage>
</organism>
<dbReference type="PROSITE" id="PS00211">
    <property type="entry name" value="ABC_TRANSPORTER_1"/>
    <property type="match status" value="1"/>
</dbReference>
<dbReference type="CDD" id="cd03257">
    <property type="entry name" value="ABC_NikE_OppD_transporters"/>
    <property type="match status" value="1"/>
</dbReference>